<comment type="caution">
    <text evidence="3">The sequence shown here is derived from an EMBL/GenBank/DDBJ whole genome shotgun (WGS) entry which is preliminary data.</text>
</comment>
<keyword evidence="2" id="KW-0732">Signal</keyword>
<evidence type="ECO:0000313" key="4">
    <source>
        <dbReference type="Proteomes" id="UP000292702"/>
    </source>
</evidence>
<evidence type="ECO:0000256" key="1">
    <source>
        <dbReference type="SAM" id="MobiDB-lite"/>
    </source>
</evidence>
<dbReference type="AlphaFoldDB" id="A0A4R0RAT5"/>
<proteinExistence type="predicted"/>
<accession>A0A4R0RAT5</accession>
<name>A0A4R0RAT5_9APHY</name>
<keyword evidence="4" id="KW-1185">Reference proteome</keyword>
<dbReference type="Proteomes" id="UP000292702">
    <property type="component" value="Unassembled WGS sequence"/>
</dbReference>
<evidence type="ECO:0000313" key="3">
    <source>
        <dbReference type="EMBL" id="TCD62445.1"/>
    </source>
</evidence>
<feature type="signal peptide" evidence="2">
    <location>
        <begin position="1"/>
        <end position="18"/>
    </location>
</feature>
<reference evidence="3 4" key="1">
    <citation type="submission" date="2018-11" db="EMBL/GenBank/DDBJ databases">
        <title>Genome assembly of Steccherinum ochraceum LE-BIN_3174, the white-rot fungus of the Steccherinaceae family (The Residual Polyporoid clade, Polyporales, Basidiomycota).</title>
        <authorList>
            <person name="Fedorova T.V."/>
            <person name="Glazunova O.A."/>
            <person name="Landesman E.O."/>
            <person name="Moiseenko K.V."/>
            <person name="Psurtseva N.V."/>
            <person name="Savinova O.S."/>
            <person name="Shakhova N.V."/>
            <person name="Tyazhelova T.V."/>
            <person name="Vasina D.V."/>
        </authorList>
    </citation>
    <scope>NUCLEOTIDE SEQUENCE [LARGE SCALE GENOMIC DNA]</scope>
    <source>
        <strain evidence="3 4">LE-BIN_3174</strain>
    </source>
</reference>
<protein>
    <submittedName>
        <fullName evidence="3">Uncharacterized protein</fullName>
    </submittedName>
</protein>
<feature type="compositionally biased region" description="Pro residues" evidence="1">
    <location>
        <begin position="69"/>
        <end position="97"/>
    </location>
</feature>
<feature type="region of interest" description="Disordered" evidence="1">
    <location>
        <begin position="60"/>
        <end position="103"/>
    </location>
</feature>
<sequence length="103" mass="11392">MRFTTVFAAIACASTTFAAPARLTTTDSDSDLQTVHARRDPDLNLLAIRDRVVARRALEQLEKRKRPRPPPGPHPLPYPPTPGPPPEPLPGPHPLPYPKAQEY</sequence>
<evidence type="ECO:0000256" key="2">
    <source>
        <dbReference type="SAM" id="SignalP"/>
    </source>
</evidence>
<organism evidence="3 4">
    <name type="scientific">Steccherinum ochraceum</name>
    <dbReference type="NCBI Taxonomy" id="92696"/>
    <lineage>
        <taxon>Eukaryota</taxon>
        <taxon>Fungi</taxon>
        <taxon>Dikarya</taxon>
        <taxon>Basidiomycota</taxon>
        <taxon>Agaricomycotina</taxon>
        <taxon>Agaricomycetes</taxon>
        <taxon>Polyporales</taxon>
        <taxon>Steccherinaceae</taxon>
        <taxon>Steccherinum</taxon>
    </lineage>
</organism>
<feature type="chain" id="PRO_5020443164" evidence="2">
    <location>
        <begin position="19"/>
        <end position="103"/>
    </location>
</feature>
<dbReference type="EMBL" id="RWJN01000371">
    <property type="protein sequence ID" value="TCD62445.1"/>
    <property type="molecule type" value="Genomic_DNA"/>
</dbReference>
<gene>
    <name evidence="3" type="ORF">EIP91_006888</name>
</gene>